<keyword evidence="2" id="KW-1133">Transmembrane helix</keyword>
<feature type="compositionally biased region" description="Polar residues" evidence="1">
    <location>
        <begin position="651"/>
        <end position="667"/>
    </location>
</feature>
<keyword evidence="2" id="KW-0812">Transmembrane</keyword>
<evidence type="ECO:0000256" key="3">
    <source>
        <dbReference type="SAM" id="SignalP"/>
    </source>
</evidence>
<gene>
    <name evidence="4" type="ORF">PLOB_00048339</name>
</gene>
<feature type="chain" id="PRO_5046650588" evidence="3">
    <location>
        <begin position="23"/>
        <end position="861"/>
    </location>
</feature>
<feature type="compositionally biased region" description="Polar residues" evidence="1">
    <location>
        <begin position="72"/>
        <end position="83"/>
    </location>
</feature>
<feature type="region of interest" description="Disordered" evidence="1">
    <location>
        <begin position="25"/>
        <end position="83"/>
    </location>
</feature>
<feature type="compositionally biased region" description="Low complexity" evidence="1">
    <location>
        <begin position="629"/>
        <end position="641"/>
    </location>
</feature>
<sequence length="861" mass="93225">MEHIKITYLFIAILTHGVIVSCQNMTQPPDNPGGERSVQPSTSSSLTTNTTKERINTTKVQEEEVTEGLEVSQPSKVPQSPTSRILKADSDAKGTTHIPLPEMKSSTTYNADDFVGGTLEIAPLTKSSMLTITLQLAATLSLGVDVMTSSVFTKVSEMTTATPTLTSYPVFSSTKSNLQVPFSEDFKQATTPIVEILPLVSTSKPIVLSNKVYTPSSTILSVTSTELSVTSHSVVTSSIEPLRPSTPVDNVDVVTGASMMSSFSIQDSSFTEVLKSMEKTMYSMSKKKSLFNSEGKMTSSHTPKVMTSSQVAVETGLQEKDEWMTSKAPQTVMPAIMVTSAAYEEMTPSQGLKDLMKVQPEERVATSKLKDIRSPATTSTSFSSEINKVVTSLKGLKSPPLTMTMTNSLITDTLTSSQGVKTVVAEHVLPQIGFVTSPQLTTSMTSSQFEHKVTSSEVKQSSSQIGDVTSTKPTKIVTSSVFLKLMLDKYSTRQSNKEATSQPTKTSIAFSSFLTSSVHNIQAITTSQIKKVSSLSPPQTSTFTFWDKEMKTTSRHFLKSSVDTDSPPMKHTTQHEDLKITLTFSSSQLADLTTSSRPDVTSSSDMKTTTTEKNLESSATPSSTEIMASQSSSPVAMSTSSTNAAVDVKVESTTSAPETGHNFTHTTHPTDHKEPHENITHSPHDIHVTHHTMGTPNEPDVDAATGDENQTGGGEIVSIIVVLGLLGGMIAFVIFMIIKDRARTGGASLKDRKLPVIGDDHGFKPLKEVPEEKAKEKEPKLTHVEKRNSHRYSYHGNPEDAIPLLELHIQDGRPPMLNSNDETQEAQPEQPAVKPLLDVYGDGNTTMSSGKSKEKIWPEVV</sequence>
<keyword evidence="2" id="KW-0472">Membrane</keyword>
<name>A0ABN8PU15_9CNID</name>
<feature type="compositionally biased region" description="Polar residues" evidence="1">
    <location>
        <begin position="590"/>
        <end position="628"/>
    </location>
</feature>
<feature type="region of interest" description="Disordered" evidence="1">
    <location>
        <begin position="812"/>
        <end position="861"/>
    </location>
</feature>
<keyword evidence="3" id="KW-0732">Signal</keyword>
<accession>A0ABN8PU15</accession>
<protein>
    <submittedName>
        <fullName evidence="4">Uncharacterized protein</fullName>
    </submittedName>
</protein>
<feature type="signal peptide" evidence="3">
    <location>
        <begin position="1"/>
        <end position="22"/>
    </location>
</feature>
<feature type="compositionally biased region" description="Basic and acidic residues" evidence="1">
    <location>
        <begin position="51"/>
        <end position="62"/>
    </location>
</feature>
<feature type="compositionally biased region" description="Polar residues" evidence="1">
    <location>
        <begin position="817"/>
        <end position="827"/>
    </location>
</feature>
<evidence type="ECO:0000313" key="4">
    <source>
        <dbReference type="EMBL" id="CAH3150924.1"/>
    </source>
</evidence>
<feature type="compositionally biased region" description="Low complexity" evidence="1">
    <location>
        <begin position="41"/>
        <end position="50"/>
    </location>
</feature>
<evidence type="ECO:0000313" key="5">
    <source>
        <dbReference type="Proteomes" id="UP001159405"/>
    </source>
</evidence>
<reference evidence="4 5" key="1">
    <citation type="submission" date="2022-05" db="EMBL/GenBank/DDBJ databases">
        <authorList>
            <consortium name="Genoscope - CEA"/>
            <person name="William W."/>
        </authorList>
    </citation>
    <scope>NUCLEOTIDE SEQUENCE [LARGE SCALE GENOMIC DNA]</scope>
</reference>
<evidence type="ECO:0000256" key="2">
    <source>
        <dbReference type="SAM" id="Phobius"/>
    </source>
</evidence>
<feature type="region of interest" description="Disordered" evidence="1">
    <location>
        <begin position="590"/>
        <end position="676"/>
    </location>
</feature>
<dbReference type="Proteomes" id="UP001159405">
    <property type="component" value="Unassembled WGS sequence"/>
</dbReference>
<proteinExistence type="predicted"/>
<feature type="transmembrane region" description="Helical" evidence="2">
    <location>
        <begin position="716"/>
        <end position="738"/>
    </location>
</feature>
<keyword evidence="5" id="KW-1185">Reference proteome</keyword>
<organism evidence="4 5">
    <name type="scientific">Porites lobata</name>
    <dbReference type="NCBI Taxonomy" id="104759"/>
    <lineage>
        <taxon>Eukaryota</taxon>
        <taxon>Metazoa</taxon>
        <taxon>Cnidaria</taxon>
        <taxon>Anthozoa</taxon>
        <taxon>Hexacorallia</taxon>
        <taxon>Scleractinia</taxon>
        <taxon>Fungiina</taxon>
        <taxon>Poritidae</taxon>
        <taxon>Porites</taxon>
    </lineage>
</organism>
<evidence type="ECO:0000256" key="1">
    <source>
        <dbReference type="SAM" id="MobiDB-lite"/>
    </source>
</evidence>
<comment type="caution">
    <text evidence="4">The sequence shown here is derived from an EMBL/GenBank/DDBJ whole genome shotgun (WGS) entry which is preliminary data.</text>
</comment>
<dbReference type="PROSITE" id="PS51257">
    <property type="entry name" value="PROKAR_LIPOPROTEIN"/>
    <property type="match status" value="1"/>
</dbReference>
<feature type="compositionally biased region" description="Basic and acidic residues" evidence="1">
    <location>
        <begin position="851"/>
        <end position="861"/>
    </location>
</feature>
<dbReference type="EMBL" id="CALNXK010000090">
    <property type="protein sequence ID" value="CAH3150924.1"/>
    <property type="molecule type" value="Genomic_DNA"/>
</dbReference>